<dbReference type="PROSITE" id="PS50850">
    <property type="entry name" value="MFS"/>
    <property type="match status" value="1"/>
</dbReference>
<feature type="transmembrane region" description="Helical" evidence="7">
    <location>
        <begin position="422"/>
        <end position="444"/>
    </location>
</feature>
<dbReference type="PANTHER" id="PTHR23501">
    <property type="entry name" value="MAJOR FACILITATOR SUPERFAMILY"/>
    <property type="match status" value="1"/>
</dbReference>
<reference evidence="10" key="1">
    <citation type="journal article" date="2020" name="Stud. Mycol.">
        <title>101 Dothideomycetes genomes: A test case for predicting lifestyles and emergence of pathogens.</title>
        <authorList>
            <person name="Haridas S."/>
            <person name="Albert R."/>
            <person name="Binder M."/>
            <person name="Bloem J."/>
            <person name="LaButti K."/>
            <person name="Salamov A."/>
            <person name="Andreopoulos B."/>
            <person name="Baker S."/>
            <person name="Barry K."/>
            <person name="Bills G."/>
            <person name="Bluhm B."/>
            <person name="Cannon C."/>
            <person name="Castanera R."/>
            <person name="Culley D."/>
            <person name="Daum C."/>
            <person name="Ezra D."/>
            <person name="Gonzalez J."/>
            <person name="Henrissat B."/>
            <person name="Kuo A."/>
            <person name="Liang C."/>
            <person name="Lipzen A."/>
            <person name="Lutzoni F."/>
            <person name="Magnuson J."/>
            <person name="Mondo S."/>
            <person name="Nolan M."/>
            <person name="Ohm R."/>
            <person name="Pangilinan J."/>
            <person name="Park H.-J."/>
            <person name="Ramirez L."/>
            <person name="Alfaro M."/>
            <person name="Sun H."/>
            <person name="Tritt A."/>
            <person name="Yoshinaga Y."/>
            <person name="Zwiers L.-H."/>
            <person name="Turgeon B."/>
            <person name="Goodwin S."/>
            <person name="Spatafora J."/>
            <person name="Crous P."/>
            <person name="Grigoriev I."/>
        </authorList>
    </citation>
    <scope>NUCLEOTIDE SEQUENCE [LARGE SCALE GENOMIC DNA]</scope>
    <source>
        <strain evidence="10">CBS 304.66</strain>
    </source>
</reference>
<evidence type="ECO:0000256" key="5">
    <source>
        <dbReference type="ARBA" id="ARBA00023136"/>
    </source>
</evidence>
<accession>A0A9P4TQW0</accession>
<keyword evidence="3 7" id="KW-0812">Transmembrane</keyword>
<proteinExistence type="inferred from homology"/>
<evidence type="ECO:0000256" key="7">
    <source>
        <dbReference type="SAM" id="Phobius"/>
    </source>
</evidence>
<dbReference type="InterPro" id="IPR020846">
    <property type="entry name" value="MFS_dom"/>
</dbReference>
<evidence type="ECO:0000256" key="2">
    <source>
        <dbReference type="ARBA" id="ARBA00007520"/>
    </source>
</evidence>
<dbReference type="CDD" id="cd17502">
    <property type="entry name" value="MFS_Azr1_MDR_like"/>
    <property type="match status" value="1"/>
</dbReference>
<dbReference type="InterPro" id="IPR011701">
    <property type="entry name" value="MFS"/>
</dbReference>
<feature type="transmembrane region" description="Helical" evidence="7">
    <location>
        <begin position="456"/>
        <end position="482"/>
    </location>
</feature>
<name>A0A9P4TQW0_9PLEO</name>
<comment type="subcellular location">
    <subcellularLocation>
        <location evidence="1">Membrane</location>
        <topology evidence="1">Multi-pass membrane protein</topology>
    </subcellularLocation>
</comment>
<comment type="caution">
    <text evidence="9">The sequence shown here is derived from an EMBL/GenBank/DDBJ whole genome shotgun (WGS) entry which is preliminary data.</text>
</comment>
<dbReference type="PRINTS" id="PR01036">
    <property type="entry name" value="TCRTETB"/>
</dbReference>
<feature type="transmembrane region" description="Helical" evidence="7">
    <location>
        <begin position="61"/>
        <end position="80"/>
    </location>
</feature>
<comment type="similarity">
    <text evidence="2">Belongs to the major facilitator superfamily. TCR/Tet family.</text>
</comment>
<sequence length="579" mass="61598">MASTEKTTSITVDGEPDTRPRSAEPTSEKLPPEETLMLDSDDKEADNADIKSDNAAGYVTGFKLALVVGSVALACFLMLLDTMVISTAVPRITDAFNSLPDVGWYASAYQFGSAAPQPLTGKVYTHFNSKWSFLFFFGIFEFGSVLCGAAVSSNMLIVGRAVAGFGAAGIINGAITIISSCAPLEKRPTLIGLTMGLNQLGLVAGPLIGGAFTSYTTWRWCFYINLPLGAFTALVLLLLRIPEQTPKKNALVVLAKLHHYLDLVGFVLFAPAVLQLLLALQYGGNQYPWNSSRVIGLFCGSGANFIVWLFWNWHKGDDALLPSSMLKQRVVWTSGLYQSFMISAVYGATFFLPIYFQAINNATPVLSGVYLLPTILPQLFAAGLSGILLQKMGFVIPIAIVGTILLTVGSGLYSLLQPASPTGYWVGFQIIAGIGSGLSMQLAIISVQAAVSGEQLATGMALIIFAQSLGPAIVLVLCNVIFLSSLSSQLREKAPSTNAAAVIQAGATGFRAVVQPNDLPGVLSAYANSVDRVFYLVAAVAGACAIVLWGMGWHDLRKKDASEENSTDNAEKQGEKTVV</sequence>
<dbReference type="Proteomes" id="UP000800093">
    <property type="component" value="Unassembled WGS sequence"/>
</dbReference>
<feature type="domain" description="Major facilitator superfamily (MFS) profile" evidence="8">
    <location>
        <begin position="67"/>
        <end position="556"/>
    </location>
</feature>
<feature type="transmembrane region" description="Helical" evidence="7">
    <location>
        <begin position="368"/>
        <end position="389"/>
    </location>
</feature>
<keyword evidence="4 7" id="KW-1133">Transmembrane helix</keyword>
<feature type="region of interest" description="Disordered" evidence="6">
    <location>
        <begin position="559"/>
        <end position="579"/>
    </location>
</feature>
<feature type="transmembrane region" description="Helical" evidence="7">
    <location>
        <begin position="190"/>
        <end position="211"/>
    </location>
</feature>
<keyword evidence="5 7" id="KW-0472">Membrane</keyword>
<dbReference type="PANTHER" id="PTHR23501:SF193">
    <property type="entry name" value="MULTIDRUG TRANSPORTER, PUTATIVE (AFU_ORTHOLOGUE AFUA_8G00940)-RELATED"/>
    <property type="match status" value="1"/>
</dbReference>
<feature type="compositionally biased region" description="Polar residues" evidence="6">
    <location>
        <begin position="1"/>
        <end position="11"/>
    </location>
</feature>
<evidence type="ECO:0000259" key="8">
    <source>
        <dbReference type="PROSITE" id="PS50850"/>
    </source>
</evidence>
<dbReference type="GO" id="GO:0022857">
    <property type="term" value="F:transmembrane transporter activity"/>
    <property type="evidence" value="ECO:0007669"/>
    <property type="project" value="InterPro"/>
</dbReference>
<evidence type="ECO:0000256" key="6">
    <source>
        <dbReference type="SAM" id="MobiDB-lite"/>
    </source>
</evidence>
<evidence type="ECO:0000256" key="3">
    <source>
        <dbReference type="ARBA" id="ARBA00022692"/>
    </source>
</evidence>
<organism evidence="9 10">
    <name type="scientific">Lojkania enalia</name>
    <dbReference type="NCBI Taxonomy" id="147567"/>
    <lineage>
        <taxon>Eukaryota</taxon>
        <taxon>Fungi</taxon>
        <taxon>Dikarya</taxon>
        <taxon>Ascomycota</taxon>
        <taxon>Pezizomycotina</taxon>
        <taxon>Dothideomycetes</taxon>
        <taxon>Pleosporomycetidae</taxon>
        <taxon>Pleosporales</taxon>
        <taxon>Pleosporales incertae sedis</taxon>
        <taxon>Lojkania</taxon>
    </lineage>
</organism>
<feature type="transmembrane region" description="Helical" evidence="7">
    <location>
        <begin position="533"/>
        <end position="552"/>
    </location>
</feature>
<evidence type="ECO:0000313" key="10">
    <source>
        <dbReference type="Proteomes" id="UP000800093"/>
    </source>
</evidence>
<evidence type="ECO:0000313" key="9">
    <source>
        <dbReference type="EMBL" id="KAF2269978.1"/>
    </source>
</evidence>
<evidence type="ECO:0000256" key="4">
    <source>
        <dbReference type="ARBA" id="ARBA00022989"/>
    </source>
</evidence>
<gene>
    <name evidence="9" type="ORF">CC78DRAFT_611655</name>
</gene>
<feature type="transmembrane region" description="Helical" evidence="7">
    <location>
        <begin position="260"/>
        <end position="282"/>
    </location>
</feature>
<dbReference type="SUPFAM" id="SSF103473">
    <property type="entry name" value="MFS general substrate transporter"/>
    <property type="match status" value="1"/>
</dbReference>
<evidence type="ECO:0000256" key="1">
    <source>
        <dbReference type="ARBA" id="ARBA00004141"/>
    </source>
</evidence>
<dbReference type="Pfam" id="PF07690">
    <property type="entry name" value="MFS_1"/>
    <property type="match status" value="1"/>
</dbReference>
<dbReference type="GO" id="GO:0005886">
    <property type="term" value="C:plasma membrane"/>
    <property type="evidence" value="ECO:0007669"/>
    <property type="project" value="TreeGrafter"/>
</dbReference>
<feature type="compositionally biased region" description="Basic and acidic residues" evidence="6">
    <location>
        <begin position="569"/>
        <end position="579"/>
    </location>
</feature>
<feature type="transmembrane region" description="Helical" evidence="7">
    <location>
        <begin position="294"/>
        <end position="314"/>
    </location>
</feature>
<feature type="compositionally biased region" description="Basic and acidic residues" evidence="6">
    <location>
        <begin position="16"/>
        <end position="32"/>
    </location>
</feature>
<dbReference type="EMBL" id="ML986580">
    <property type="protein sequence ID" value="KAF2269978.1"/>
    <property type="molecule type" value="Genomic_DNA"/>
</dbReference>
<dbReference type="Gene3D" id="1.20.1250.20">
    <property type="entry name" value="MFS general substrate transporter like domains"/>
    <property type="match status" value="1"/>
</dbReference>
<feature type="transmembrane region" description="Helical" evidence="7">
    <location>
        <begin position="394"/>
        <end position="416"/>
    </location>
</feature>
<feature type="transmembrane region" description="Helical" evidence="7">
    <location>
        <begin position="157"/>
        <end position="178"/>
    </location>
</feature>
<dbReference type="OrthoDB" id="10021397at2759"/>
<feature type="transmembrane region" description="Helical" evidence="7">
    <location>
        <begin position="217"/>
        <end position="239"/>
    </location>
</feature>
<dbReference type="FunFam" id="1.20.1720.10:FF:000012">
    <property type="entry name" value="MFS toxin efflux pump (AflT)"/>
    <property type="match status" value="1"/>
</dbReference>
<dbReference type="AlphaFoldDB" id="A0A9P4TQW0"/>
<feature type="transmembrane region" description="Helical" evidence="7">
    <location>
        <begin position="335"/>
        <end position="356"/>
    </location>
</feature>
<feature type="region of interest" description="Disordered" evidence="6">
    <location>
        <begin position="1"/>
        <end position="39"/>
    </location>
</feature>
<keyword evidence="10" id="KW-1185">Reference proteome</keyword>
<protein>
    <submittedName>
        <fullName evidence="9">Efflux pump</fullName>
    </submittedName>
</protein>
<dbReference type="InterPro" id="IPR036259">
    <property type="entry name" value="MFS_trans_sf"/>
</dbReference>
<feature type="transmembrane region" description="Helical" evidence="7">
    <location>
        <begin position="131"/>
        <end position="151"/>
    </location>
</feature>